<protein>
    <recommendedName>
        <fullName evidence="3">DUF1444 family protein</fullName>
    </recommendedName>
</protein>
<reference evidence="1 2" key="1">
    <citation type="journal article" date="2022" name="Int. J. Syst. Evol. Microbiol.">
        <title>Pseudomonas aegrilactucae sp. nov. and Pseudomonas morbosilactucae sp. nov., pathogens causing bacterial rot of lettuce in Japan.</title>
        <authorList>
            <person name="Sawada H."/>
            <person name="Fujikawa T."/>
            <person name="Satou M."/>
        </authorList>
    </citation>
    <scope>NUCLEOTIDE SEQUENCE [LARGE SCALE GENOMIC DNA]</scope>
    <source>
        <strain evidence="1 2">MAFF 302030</strain>
    </source>
</reference>
<sequence length="408" mass="46452">MLKALFDRLFNRPPTPDAFAQKIIQAAREGGYRSDLDYQADEFRVGYGDQCYFNLHNAYHEYQQAAPAQRPQVLTHYVNILLGTQDKAPQPFEEVRPLLRPVIRSLGMLEEVRLFQVRSKGWDSPLTLAHQPLGKDCVLLLAVDYPDATSTLTQGPQNDWGITLEQGLAMALDNLRDSTPDAFEEIIPGLYLGAWKDGYDASRALLPDVLQRAPIKGRPVFMMPTHDVLLVTGDKDLDGLQEMIELSFQAMDNGRALSSQVYTYDDRRIVPFNVAQAALQERLDDLQRRLWHSLYSVQKETLEKIHETFNDDLFVATYLLYQHTSDPNKTFSMATWTEGVDTSLPKADRIILVRPNHQGATDTQVVAWHDVETHLGELLAPDREHYPPRYRTLGFPSSEQLSRLTPMN</sequence>
<name>A0A9X2C6J9_9PSED</name>
<accession>A0A9X2C6J9</accession>
<evidence type="ECO:0000313" key="2">
    <source>
        <dbReference type="Proteomes" id="UP001155059"/>
    </source>
</evidence>
<dbReference type="EMBL" id="JALQCW010000022">
    <property type="protein sequence ID" value="MCK9798219.1"/>
    <property type="molecule type" value="Genomic_DNA"/>
</dbReference>
<dbReference type="Proteomes" id="UP001155059">
    <property type="component" value="Unassembled WGS sequence"/>
</dbReference>
<evidence type="ECO:0000313" key="1">
    <source>
        <dbReference type="EMBL" id="MCK9798219.1"/>
    </source>
</evidence>
<proteinExistence type="predicted"/>
<gene>
    <name evidence="1" type="ORF">M1B34_10920</name>
</gene>
<reference evidence="1 2" key="2">
    <citation type="journal article" date="2023" name="Plant Pathol.">
        <title>Dismantling and reorganizing Pseudomonas marginalis sensu#lato.</title>
        <authorList>
            <person name="Sawada H."/>
            <person name="Fujikawa T."/>
            <person name="Satou M."/>
        </authorList>
    </citation>
    <scope>NUCLEOTIDE SEQUENCE [LARGE SCALE GENOMIC DNA]</scope>
    <source>
        <strain evidence="1 2">MAFF 302030</strain>
    </source>
</reference>
<evidence type="ECO:0008006" key="3">
    <source>
        <dbReference type="Google" id="ProtNLM"/>
    </source>
</evidence>
<organism evidence="1 2">
    <name type="scientific">Pseudomonas morbosilactucae</name>
    <dbReference type="NCBI Taxonomy" id="2938197"/>
    <lineage>
        <taxon>Bacteria</taxon>
        <taxon>Pseudomonadati</taxon>
        <taxon>Pseudomonadota</taxon>
        <taxon>Gammaproteobacteria</taxon>
        <taxon>Pseudomonadales</taxon>
        <taxon>Pseudomonadaceae</taxon>
        <taxon>Pseudomonas</taxon>
    </lineage>
</organism>
<dbReference type="AlphaFoldDB" id="A0A9X2C6J9"/>
<comment type="caution">
    <text evidence="1">The sequence shown here is derived from an EMBL/GenBank/DDBJ whole genome shotgun (WGS) entry which is preliminary data.</text>
</comment>
<dbReference type="RefSeq" id="WP_268265138.1">
    <property type="nucleotide sequence ID" value="NZ_JALQCW010000022.1"/>
</dbReference>